<dbReference type="PANTHER" id="PTHR43166:SF9">
    <property type="entry name" value="GLUTAMATE_ASPARTATE IMPORT ATP-BINDING PROTEIN GLTL"/>
    <property type="match status" value="1"/>
</dbReference>
<keyword evidence="6" id="KW-0547">Nucleotide-binding</keyword>
<dbReference type="AlphaFoldDB" id="A0A226X9I1"/>
<dbReference type="PIRSF" id="PIRSF039085">
    <property type="entry name" value="ABC_ATPase_HisP"/>
    <property type="match status" value="1"/>
</dbReference>
<evidence type="ECO:0000256" key="3">
    <source>
        <dbReference type="ARBA" id="ARBA00022448"/>
    </source>
</evidence>
<dbReference type="CDD" id="cd03262">
    <property type="entry name" value="ABC_HisP_GlnQ"/>
    <property type="match status" value="1"/>
</dbReference>
<dbReference type="GO" id="GO:0005524">
    <property type="term" value="F:ATP binding"/>
    <property type="evidence" value="ECO:0007669"/>
    <property type="project" value="UniProtKB-KW"/>
</dbReference>
<dbReference type="InterPro" id="IPR050086">
    <property type="entry name" value="MetN_ABC_transporter-like"/>
</dbReference>
<accession>A0A226X9I1</accession>
<evidence type="ECO:0000313" key="12">
    <source>
        <dbReference type="Proteomes" id="UP000214720"/>
    </source>
</evidence>
<dbReference type="Pfam" id="PF00005">
    <property type="entry name" value="ABC_tran"/>
    <property type="match status" value="1"/>
</dbReference>
<dbReference type="EMBL" id="MTHB01000024">
    <property type="protein sequence ID" value="OXC80084.1"/>
    <property type="molecule type" value="Genomic_DNA"/>
</dbReference>
<evidence type="ECO:0000256" key="2">
    <source>
        <dbReference type="ARBA" id="ARBA00005417"/>
    </source>
</evidence>
<dbReference type="GO" id="GO:0015424">
    <property type="term" value="F:ABC-type amino acid transporter activity"/>
    <property type="evidence" value="ECO:0007669"/>
    <property type="project" value="InterPro"/>
</dbReference>
<dbReference type="PROSITE" id="PS50893">
    <property type="entry name" value="ABC_TRANSPORTER_2"/>
    <property type="match status" value="1"/>
</dbReference>
<dbReference type="Gene3D" id="3.40.50.300">
    <property type="entry name" value="P-loop containing nucleotide triphosphate hydrolases"/>
    <property type="match status" value="1"/>
</dbReference>
<keyword evidence="7 11" id="KW-0067">ATP-binding</keyword>
<evidence type="ECO:0000256" key="9">
    <source>
        <dbReference type="ARBA" id="ARBA00023136"/>
    </source>
</evidence>
<dbReference type="SUPFAM" id="SSF52540">
    <property type="entry name" value="P-loop containing nucleoside triphosphate hydrolases"/>
    <property type="match status" value="1"/>
</dbReference>
<evidence type="ECO:0000313" key="11">
    <source>
        <dbReference type="EMBL" id="OXC80084.1"/>
    </source>
</evidence>
<name>A0A226X9I1_CABSO</name>
<sequence length="276" mass="30597">MNMSVDFPVDAKPAVVEPILSLRDINKWFNRGQSKEVHILKGVSITLARAEVLVLLGPSGSGKSTLLRCMNLIAPPDSGTLHFAGREWANDHPSRFNLPAQFARERKVTELRSQIGMVFQQFNLFPHKTVLQNVMTGLLKVKHLGKAQARELAMHELERVGLQQKADSRPSELSGGQKQRVAIARALAMKPQIMLFDEPTSALDPELREGVLEAMKQLATDGMTMVVVTHEMAFAREVGDRAIFMDQGVIVEEGDARKLVTQPENPRTKAFLGSIL</sequence>
<dbReference type="SMART" id="SM00382">
    <property type="entry name" value="AAA"/>
    <property type="match status" value="1"/>
</dbReference>
<dbReference type="InterPro" id="IPR030679">
    <property type="entry name" value="ABC_ATPase_HisP-typ"/>
</dbReference>
<gene>
    <name evidence="11" type="ORF">BSU04_03480</name>
</gene>
<dbReference type="GO" id="GO:0016887">
    <property type="term" value="F:ATP hydrolysis activity"/>
    <property type="evidence" value="ECO:0007669"/>
    <property type="project" value="InterPro"/>
</dbReference>
<evidence type="ECO:0000256" key="4">
    <source>
        <dbReference type="ARBA" id="ARBA00022475"/>
    </source>
</evidence>
<keyword evidence="9" id="KW-0472">Membrane</keyword>
<keyword evidence="4" id="KW-1003">Cell membrane</keyword>
<dbReference type="InterPro" id="IPR027417">
    <property type="entry name" value="P-loop_NTPase"/>
</dbReference>
<dbReference type="InterPro" id="IPR003439">
    <property type="entry name" value="ABC_transporter-like_ATP-bd"/>
</dbReference>
<protein>
    <submittedName>
        <fullName evidence="11">Glutamine transport ATP-binding protein GlnQ</fullName>
    </submittedName>
</protein>
<dbReference type="PANTHER" id="PTHR43166">
    <property type="entry name" value="AMINO ACID IMPORT ATP-BINDING PROTEIN"/>
    <property type="match status" value="1"/>
</dbReference>
<keyword evidence="3" id="KW-0813">Transport</keyword>
<reference evidence="12" key="1">
    <citation type="submission" date="2017-01" db="EMBL/GenBank/DDBJ databases">
        <title>Genome Analysis of Deinococcus marmoris KOPRI26562.</title>
        <authorList>
            <person name="Kim J.H."/>
            <person name="Oh H.-M."/>
        </authorList>
    </citation>
    <scope>NUCLEOTIDE SEQUENCE [LARGE SCALE GENOMIC DNA]</scope>
    <source>
        <strain evidence="12">PAMC 26633</strain>
    </source>
</reference>
<comment type="caution">
    <text evidence="11">The sequence shown here is derived from an EMBL/GenBank/DDBJ whole genome shotgun (WGS) entry which is preliminary data.</text>
</comment>
<evidence type="ECO:0000256" key="5">
    <source>
        <dbReference type="ARBA" id="ARBA00022519"/>
    </source>
</evidence>
<dbReference type="GO" id="GO:0005886">
    <property type="term" value="C:plasma membrane"/>
    <property type="evidence" value="ECO:0007669"/>
    <property type="project" value="UniProtKB-SubCell"/>
</dbReference>
<dbReference type="InterPro" id="IPR017871">
    <property type="entry name" value="ABC_transporter-like_CS"/>
</dbReference>
<comment type="similarity">
    <text evidence="2">Belongs to the ABC transporter superfamily.</text>
</comment>
<dbReference type="PROSITE" id="PS00211">
    <property type="entry name" value="ABC_TRANSPORTER_1"/>
    <property type="match status" value="1"/>
</dbReference>
<keyword evidence="8" id="KW-0029">Amino-acid transport</keyword>
<dbReference type="Proteomes" id="UP000214720">
    <property type="component" value="Unassembled WGS sequence"/>
</dbReference>
<comment type="subcellular location">
    <subcellularLocation>
        <location evidence="1">Cell membrane</location>
        <topology evidence="1">Peripheral membrane protein</topology>
    </subcellularLocation>
</comment>
<evidence type="ECO:0000256" key="6">
    <source>
        <dbReference type="ARBA" id="ARBA00022741"/>
    </source>
</evidence>
<keyword evidence="5" id="KW-0997">Cell inner membrane</keyword>
<evidence type="ECO:0000256" key="7">
    <source>
        <dbReference type="ARBA" id="ARBA00022840"/>
    </source>
</evidence>
<evidence type="ECO:0000259" key="10">
    <source>
        <dbReference type="PROSITE" id="PS50893"/>
    </source>
</evidence>
<evidence type="ECO:0000256" key="8">
    <source>
        <dbReference type="ARBA" id="ARBA00022970"/>
    </source>
</evidence>
<feature type="domain" description="ABC transporter" evidence="10">
    <location>
        <begin position="20"/>
        <end position="272"/>
    </location>
</feature>
<organism evidence="11 12">
    <name type="scientific">Caballeronia sordidicola</name>
    <name type="common">Burkholderia sordidicola</name>
    <dbReference type="NCBI Taxonomy" id="196367"/>
    <lineage>
        <taxon>Bacteria</taxon>
        <taxon>Pseudomonadati</taxon>
        <taxon>Pseudomonadota</taxon>
        <taxon>Betaproteobacteria</taxon>
        <taxon>Burkholderiales</taxon>
        <taxon>Burkholderiaceae</taxon>
        <taxon>Caballeronia</taxon>
    </lineage>
</organism>
<evidence type="ECO:0000256" key="1">
    <source>
        <dbReference type="ARBA" id="ARBA00004202"/>
    </source>
</evidence>
<dbReference type="InterPro" id="IPR003593">
    <property type="entry name" value="AAA+_ATPase"/>
</dbReference>
<dbReference type="RefSeq" id="WP_256982079.1">
    <property type="nucleotide sequence ID" value="NZ_MTHB01000024.1"/>
</dbReference>
<proteinExistence type="inferred from homology"/>